<reference evidence="4 5" key="2">
    <citation type="submission" date="2024-05" db="EMBL/GenBank/DDBJ databases">
        <authorList>
            <person name="Chen Y."/>
            <person name="Shah S."/>
            <person name="Dougan E. K."/>
            <person name="Thang M."/>
            <person name="Chan C."/>
        </authorList>
    </citation>
    <scope>NUCLEOTIDE SEQUENCE [LARGE SCALE GENOMIC DNA]</scope>
</reference>
<keyword evidence="1" id="KW-0472">Membrane</keyword>
<feature type="transmembrane region" description="Helical" evidence="1">
    <location>
        <begin position="93"/>
        <end position="113"/>
    </location>
</feature>
<evidence type="ECO:0000313" key="4">
    <source>
        <dbReference type="EMBL" id="CAL4801101.1"/>
    </source>
</evidence>
<dbReference type="EMBL" id="CAMXCT010006024">
    <property type="protein sequence ID" value="CAI4013789.1"/>
    <property type="molecule type" value="Genomic_DNA"/>
</dbReference>
<keyword evidence="1" id="KW-0812">Transmembrane</keyword>
<keyword evidence="1" id="KW-1133">Transmembrane helix</keyword>
<feature type="transmembrane region" description="Helical" evidence="1">
    <location>
        <begin position="56"/>
        <end position="81"/>
    </location>
</feature>
<dbReference type="InterPro" id="IPR051693">
    <property type="entry name" value="UPF0046_metallophosphoest"/>
</dbReference>
<dbReference type="AlphaFoldDB" id="A0A9P1DR25"/>
<protein>
    <submittedName>
        <fullName evidence="4">Metallophosphoesterase domain-containing protein 1 (Adult brain protein 239) (239AB)</fullName>
    </submittedName>
</protein>
<dbReference type="PANTHER" id="PTHR12905">
    <property type="entry name" value="METALLOPHOSPHOESTERASE"/>
    <property type="match status" value="1"/>
</dbReference>
<dbReference type="PANTHER" id="PTHR12905:SF0">
    <property type="entry name" value="CALCINEURIN-LIKE PHOSPHOESTERASE DOMAIN-CONTAINING PROTEIN"/>
    <property type="match status" value="1"/>
</dbReference>
<organism evidence="3">
    <name type="scientific">Cladocopium goreaui</name>
    <dbReference type="NCBI Taxonomy" id="2562237"/>
    <lineage>
        <taxon>Eukaryota</taxon>
        <taxon>Sar</taxon>
        <taxon>Alveolata</taxon>
        <taxon>Dinophyceae</taxon>
        <taxon>Suessiales</taxon>
        <taxon>Symbiodiniaceae</taxon>
        <taxon>Cladocopium</taxon>
    </lineage>
</organism>
<gene>
    <name evidence="3" type="ORF">C1SCF055_LOCUS38733</name>
</gene>
<evidence type="ECO:0000259" key="2">
    <source>
        <dbReference type="Pfam" id="PF00149"/>
    </source>
</evidence>
<dbReference type="InterPro" id="IPR004843">
    <property type="entry name" value="Calcineurin-like_PHP"/>
</dbReference>
<feature type="transmembrane region" description="Helical" evidence="1">
    <location>
        <begin position="26"/>
        <end position="50"/>
    </location>
</feature>
<comment type="caution">
    <text evidence="3">The sequence shown here is derived from an EMBL/GenBank/DDBJ whole genome shotgun (WGS) entry which is preliminary data.</text>
</comment>
<keyword evidence="5" id="KW-1185">Reference proteome</keyword>
<dbReference type="Gene3D" id="3.60.21.10">
    <property type="match status" value="1"/>
</dbReference>
<name>A0A9P1DR25_9DINO</name>
<dbReference type="SUPFAM" id="SSF56300">
    <property type="entry name" value="Metallo-dependent phosphatases"/>
    <property type="match status" value="1"/>
</dbReference>
<proteinExistence type="predicted"/>
<feature type="domain" description="Calcineurin-like phosphoesterase" evidence="2">
    <location>
        <begin position="377"/>
        <end position="604"/>
    </location>
</feature>
<sequence>MLPQPYGSTQALKAARFDGGFAKPRSLNLVVVFSNLVIPWCAFSVVFWALSFSLRFSHPIIAGLVVLTFVLTAGISTFAAFRWSSSERAAHWYHYFAVSMLLSVSAAGLLGSLNYRYTMEDAYTLMMDLKFYKDVDVGQMKGQQMMDAGLVDFDHGTLDLRKSLGFRDGGNTYCVAPITNGEGSLPVYDFWAVGVNCCSSTRPDFECGEYSNPKARAGLRLLSRLDPGSPGVPWVDVVKEQFGEDVLKSLKKRWKEALQSGRVAHEQLTFFCRSEFQTLETVDKEMEDLLAKMLICTPSTWFTIITGQPCPKDVKEENVGVAFDASSRLRRAGVEYFHDRLVEQHTSKETSLMYLDSLQLPPKVRTLPAVPAKTATLRVVAISDTHFLQENLQLPEGDLLIHGGDLSYEESRSKDARDFEDKLKEFQSDFQGFLRWFESSSLGLKSALLWLGSESKFQHRLLVGGNHDFILDQLGTERARQLCHHFGVKYLCQADNPVLLEFESGGALCVWGSGVSFTASIGQERAVKSGNVAFQIAKGSEGSEEHQRFLKDTAHLIPGSLDVMVTHSPPAGVLLGKANEPPWINELVRRIKPKLYLCGHSHNPLPHKFDIRTKVVEVEEGVVGAHVACTSVWNSFSGSPLIVDMDSSFTGTEGYAASKHTL</sequence>
<dbReference type="Pfam" id="PF00149">
    <property type="entry name" value="Metallophos"/>
    <property type="match status" value="1"/>
</dbReference>
<dbReference type="GO" id="GO:0016787">
    <property type="term" value="F:hydrolase activity"/>
    <property type="evidence" value="ECO:0007669"/>
    <property type="project" value="InterPro"/>
</dbReference>
<accession>A0A9P1DR25</accession>
<evidence type="ECO:0000313" key="5">
    <source>
        <dbReference type="Proteomes" id="UP001152797"/>
    </source>
</evidence>
<dbReference type="InterPro" id="IPR029052">
    <property type="entry name" value="Metallo-depent_PP-like"/>
</dbReference>
<dbReference type="OrthoDB" id="445330at2759"/>
<evidence type="ECO:0000256" key="1">
    <source>
        <dbReference type="SAM" id="Phobius"/>
    </source>
</evidence>
<evidence type="ECO:0000313" key="3">
    <source>
        <dbReference type="EMBL" id="CAI4013789.1"/>
    </source>
</evidence>
<dbReference type="EMBL" id="CAMXCT030006024">
    <property type="protein sequence ID" value="CAL4801101.1"/>
    <property type="molecule type" value="Genomic_DNA"/>
</dbReference>
<dbReference type="Proteomes" id="UP001152797">
    <property type="component" value="Unassembled WGS sequence"/>
</dbReference>
<dbReference type="CDD" id="cd00838">
    <property type="entry name" value="MPP_superfamily"/>
    <property type="match status" value="1"/>
</dbReference>
<dbReference type="EMBL" id="CAMXCT020006024">
    <property type="protein sequence ID" value="CAL1167164.1"/>
    <property type="molecule type" value="Genomic_DNA"/>
</dbReference>
<reference evidence="3" key="1">
    <citation type="submission" date="2022-10" db="EMBL/GenBank/DDBJ databases">
        <authorList>
            <person name="Chen Y."/>
            <person name="Dougan E. K."/>
            <person name="Chan C."/>
            <person name="Rhodes N."/>
            <person name="Thang M."/>
        </authorList>
    </citation>
    <scope>NUCLEOTIDE SEQUENCE</scope>
</reference>